<sequence>MLFQNEIRLLESLDGLWTFVREPANSEGIGIINNWAEIDLSFEFENATKIPVPAAYNDLSFERDQQNHVGWVWYQRLYWLPSTLINNQKNRLRSFLHFGSVQYFAIVYLNGKEIGRHVGGHLPFQFELELIQNFPNLITIAVNNTLSSYTIPPGEFNIINLSSGNKIIQQTPNFDFFNYAGILRPIQIWHLPQIFINDIKLIADCYGNLSYSIEINEELQILPKIIVTIFYGNKIVALMEGLSNKTKIEKANLWWPRGMGKPNLYIAEVHGRGFDRSVMIKDLNIFEWLNANCYRTSHYPYSEERAYEADRRGIVVITEVPAVGLRNFDKTLAKLHARMITEMINRDKNHPSVIAWSLANEPLIKGDASYEYFSDLTILTRHLDPTRPITAVFGYLSHRKILKELNDFRSQFPSKPIYMTEYGAEAIPGLHEMPSAPFTEQYQVEIIQKTTQVFEELRLAGHLSGEMLWNFADFMTAPSTSRVVGNHKGVLTRDRKPKMAAHFIKRRYGYLLNEQKRLFLKNEL</sequence>
<dbReference type="Gene3D" id="3.20.20.80">
    <property type="entry name" value="Glycosidases"/>
    <property type="match status" value="1"/>
</dbReference>
<dbReference type="Pfam" id="PF02837">
    <property type="entry name" value="Glyco_hydro_2_N"/>
    <property type="match status" value="1"/>
</dbReference>
<evidence type="ECO:0000313" key="5">
    <source>
        <dbReference type="WBParaSite" id="scf7180000421403.g6824"/>
    </source>
</evidence>
<dbReference type="Gene3D" id="2.60.120.260">
    <property type="entry name" value="Galactose-binding domain-like"/>
    <property type="match status" value="1"/>
</dbReference>
<dbReference type="GO" id="GO:0030246">
    <property type="term" value="F:carbohydrate binding"/>
    <property type="evidence" value="ECO:0007669"/>
    <property type="project" value="TreeGrafter"/>
</dbReference>
<evidence type="ECO:0000259" key="3">
    <source>
        <dbReference type="Pfam" id="PF02837"/>
    </source>
</evidence>
<feature type="domain" description="Glycoside hydrolase family 2 catalytic" evidence="2">
    <location>
        <begin position="268"/>
        <end position="509"/>
    </location>
</feature>
<dbReference type="PRINTS" id="PR00132">
    <property type="entry name" value="GLHYDRLASE2"/>
</dbReference>
<dbReference type="InterPro" id="IPR006103">
    <property type="entry name" value="Glyco_hydro_2_cat"/>
</dbReference>
<organism evidence="4 5">
    <name type="scientific">Meloidogyne floridensis</name>
    <dbReference type="NCBI Taxonomy" id="298350"/>
    <lineage>
        <taxon>Eukaryota</taxon>
        <taxon>Metazoa</taxon>
        <taxon>Ecdysozoa</taxon>
        <taxon>Nematoda</taxon>
        <taxon>Chromadorea</taxon>
        <taxon>Rhabditida</taxon>
        <taxon>Tylenchina</taxon>
        <taxon>Tylenchomorpha</taxon>
        <taxon>Tylenchoidea</taxon>
        <taxon>Meloidogynidae</taxon>
        <taxon>Meloidogyninae</taxon>
        <taxon>Meloidogyne</taxon>
    </lineage>
</organism>
<evidence type="ECO:0000256" key="1">
    <source>
        <dbReference type="ARBA" id="ARBA00007401"/>
    </source>
</evidence>
<dbReference type="PANTHER" id="PTHR10066:SF67">
    <property type="entry name" value="BETA-GLUCURONIDASE"/>
    <property type="match status" value="1"/>
</dbReference>
<protein>
    <submittedName>
        <fullName evidence="5">Beta-glucuronidase</fullName>
    </submittedName>
</protein>
<dbReference type="InterPro" id="IPR036156">
    <property type="entry name" value="Beta-gal/glucu_dom_sf"/>
</dbReference>
<dbReference type="SUPFAM" id="SSF51445">
    <property type="entry name" value="(Trans)glycosidases"/>
    <property type="match status" value="1"/>
</dbReference>
<dbReference type="InterPro" id="IPR006104">
    <property type="entry name" value="Glyco_hydro_2_N"/>
</dbReference>
<accession>A0A915NYU7</accession>
<dbReference type="InterPro" id="IPR006101">
    <property type="entry name" value="Glyco_hydro_2"/>
</dbReference>
<dbReference type="SUPFAM" id="SSF49785">
    <property type="entry name" value="Galactose-binding domain-like"/>
    <property type="match status" value="1"/>
</dbReference>
<feature type="domain" description="Glycosyl hydrolases family 2 sugar binding" evidence="3">
    <location>
        <begin position="10"/>
        <end position="192"/>
    </location>
</feature>
<dbReference type="GO" id="GO:0005975">
    <property type="term" value="P:carbohydrate metabolic process"/>
    <property type="evidence" value="ECO:0007669"/>
    <property type="project" value="InterPro"/>
</dbReference>
<evidence type="ECO:0000259" key="2">
    <source>
        <dbReference type="Pfam" id="PF02836"/>
    </source>
</evidence>
<reference evidence="5" key="1">
    <citation type="submission" date="2022-11" db="UniProtKB">
        <authorList>
            <consortium name="WormBaseParasite"/>
        </authorList>
    </citation>
    <scope>IDENTIFICATION</scope>
</reference>
<dbReference type="PANTHER" id="PTHR10066">
    <property type="entry name" value="BETA-GLUCURONIDASE"/>
    <property type="match status" value="1"/>
</dbReference>
<dbReference type="GO" id="GO:0005615">
    <property type="term" value="C:extracellular space"/>
    <property type="evidence" value="ECO:0007669"/>
    <property type="project" value="TreeGrafter"/>
</dbReference>
<dbReference type="Pfam" id="PF02836">
    <property type="entry name" value="Glyco_hydro_2_C"/>
    <property type="match status" value="1"/>
</dbReference>
<keyword evidence="4" id="KW-1185">Reference proteome</keyword>
<evidence type="ECO:0000313" key="4">
    <source>
        <dbReference type="Proteomes" id="UP000887560"/>
    </source>
</evidence>
<dbReference type="Proteomes" id="UP000887560">
    <property type="component" value="Unplaced"/>
</dbReference>
<dbReference type="GO" id="GO:0004566">
    <property type="term" value="F:beta-glucuronidase activity"/>
    <property type="evidence" value="ECO:0007669"/>
    <property type="project" value="TreeGrafter"/>
</dbReference>
<dbReference type="InterPro" id="IPR017853">
    <property type="entry name" value="GH"/>
</dbReference>
<name>A0A915NYU7_9BILA</name>
<dbReference type="WBParaSite" id="scf7180000421403.g6824">
    <property type="protein sequence ID" value="scf7180000421403.g6824"/>
    <property type="gene ID" value="scf7180000421403.g6824"/>
</dbReference>
<proteinExistence type="inferred from homology"/>
<dbReference type="InterPro" id="IPR008979">
    <property type="entry name" value="Galactose-bd-like_sf"/>
</dbReference>
<dbReference type="AlphaFoldDB" id="A0A915NYU7"/>
<dbReference type="SUPFAM" id="SSF49303">
    <property type="entry name" value="beta-Galactosidase/glucuronidase domain"/>
    <property type="match status" value="1"/>
</dbReference>
<comment type="similarity">
    <text evidence="1">Belongs to the glycosyl hydrolase 2 family.</text>
</comment>
<dbReference type="GO" id="GO:0019391">
    <property type="term" value="P:glucuronoside catabolic process"/>
    <property type="evidence" value="ECO:0007669"/>
    <property type="project" value="TreeGrafter"/>
</dbReference>